<dbReference type="InterPro" id="IPR013216">
    <property type="entry name" value="Methyltransf_11"/>
</dbReference>
<dbReference type="Gene3D" id="3.40.50.150">
    <property type="entry name" value="Vaccinia Virus protein VP39"/>
    <property type="match status" value="1"/>
</dbReference>
<name>A0A6M3K9W2_9ZZZZ</name>
<dbReference type="SUPFAM" id="SSF53335">
    <property type="entry name" value="S-adenosyl-L-methionine-dependent methyltransferases"/>
    <property type="match status" value="1"/>
</dbReference>
<keyword evidence="2" id="KW-0808">Transferase</keyword>
<evidence type="ECO:0000313" key="2">
    <source>
        <dbReference type="EMBL" id="QJA78630.1"/>
    </source>
</evidence>
<accession>A0A6M3K9W2</accession>
<dbReference type="EMBL" id="MT142345">
    <property type="protein sequence ID" value="QJA78630.1"/>
    <property type="molecule type" value="Genomic_DNA"/>
</dbReference>
<dbReference type="Pfam" id="PF08241">
    <property type="entry name" value="Methyltransf_11"/>
    <property type="match status" value="1"/>
</dbReference>
<feature type="domain" description="Methyltransferase type 11" evidence="1">
    <location>
        <begin position="95"/>
        <end position="149"/>
    </location>
</feature>
<dbReference type="GO" id="GO:0008757">
    <property type="term" value="F:S-adenosylmethionine-dependent methyltransferase activity"/>
    <property type="evidence" value="ECO:0007669"/>
    <property type="project" value="InterPro"/>
</dbReference>
<sequence>MRPPHIQYLKDHFPLEFPLWEVLHNNALASYTFDRRSSCSVKGRADVQRFKDFLSIHMQGGPTLDVGSGPWWPAYAPRENTTLLDPLFDTTKPKQVQAVYRPGVAENMPFLDGAFQNIICATSLDHVCHLPTALDEIHRVLAPHGQFFIWCCDRTGQQPMHGYVEINEHFYYVPPGAVDPFHTYFESLSDILVALESADFKLHETVRHSTNEIFLRCGK</sequence>
<proteinExistence type="predicted"/>
<protein>
    <submittedName>
        <fullName evidence="2">Putative methyltransferase</fullName>
    </submittedName>
</protein>
<reference evidence="2" key="1">
    <citation type="submission" date="2020-03" db="EMBL/GenBank/DDBJ databases">
        <title>The deep terrestrial virosphere.</title>
        <authorList>
            <person name="Holmfeldt K."/>
            <person name="Nilsson E."/>
            <person name="Simone D."/>
            <person name="Lopez-Fernandez M."/>
            <person name="Wu X."/>
            <person name="de Brujin I."/>
            <person name="Lundin D."/>
            <person name="Andersson A."/>
            <person name="Bertilsson S."/>
            <person name="Dopson M."/>
        </authorList>
    </citation>
    <scope>NUCLEOTIDE SEQUENCE</scope>
    <source>
        <strain evidence="2">MM415A01046</strain>
    </source>
</reference>
<dbReference type="GO" id="GO:0032259">
    <property type="term" value="P:methylation"/>
    <property type="evidence" value="ECO:0007669"/>
    <property type="project" value="UniProtKB-KW"/>
</dbReference>
<gene>
    <name evidence="2" type="ORF">MM415A01046_0027</name>
</gene>
<dbReference type="InterPro" id="IPR029063">
    <property type="entry name" value="SAM-dependent_MTases_sf"/>
</dbReference>
<dbReference type="AlphaFoldDB" id="A0A6M3K9W2"/>
<organism evidence="2">
    <name type="scientific">viral metagenome</name>
    <dbReference type="NCBI Taxonomy" id="1070528"/>
    <lineage>
        <taxon>unclassified sequences</taxon>
        <taxon>metagenomes</taxon>
        <taxon>organismal metagenomes</taxon>
    </lineage>
</organism>
<evidence type="ECO:0000259" key="1">
    <source>
        <dbReference type="Pfam" id="PF08241"/>
    </source>
</evidence>
<keyword evidence="2" id="KW-0489">Methyltransferase</keyword>